<evidence type="ECO:0000256" key="3">
    <source>
        <dbReference type="ARBA" id="ARBA00023136"/>
    </source>
</evidence>
<dbReference type="AlphaFoldDB" id="A0A9Q4KN45"/>
<evidence type="ECO:0000256" key="4">
    <source>
        <dbReference type="RuleBase" id="RU004003"/>
    </source>
</evidence>
<name>A0A9Q4KN45_9BACT</name>
<proteinExistence type="inferred from homology"/>
<dbReference type="PANTHER" id="PTHR30332">
    <property type="entry name" value="PROBABLE GENERAL SECRETION PATHWAY PROTEIN D"/>
    <property type="match status" value="1"/>
</dbReference>
<evidence type="ECO:0000313" key="6">
    <source>
        <dbReference type="EMBL" id="MCZ6161042.1"/>
    </source>
</evidence>
<gene>
    <name evidence="6" type="ORF">O6B92_01590</name>
</gene>
<keyword evidence="2" id="KW-0732">Signal</keyword>
<sequence length="409" mass="47047">MKKIVLTILLLTTLSFSRQHEINLYNFADAVAVHNNAQILISGDIELNSFYFYTKDNEPLPSLEVFKKMLELKGLKLLTSKKGFYFVYNPYRLKQEKEYIDFEDYISGGNSVGFKSYVEDDITKDKLRYVKLKNNSYLEISDILSNLDKNATYIAKDNAVSFLANDEIYSQILEAINSLDEKKLDQITFKITILETDLNNARNLGTELNSLLKVIDRNDLSFFANLISAPYNLTTNVIRSKKDKFYGVLNFLDTNNISKIKSSPFLTAKSNTSVYFSVVENIPYLITNSKYTQSGTSSQNSYEYRDVGLKLTIKPVIFDDYIDFDLHLIYDNLINENSLTPTTKKKELRSNYTLNKGDVLVLSGINQENKFKYRSGVPVLKDIWLLKYFFSFEFTKETANVLTITIEAI</sequence>
<accession>A0A9Q4KN45</accession>
<dbReference type="InterPro" id="IPR004846">
    <property type="entry name" value="T2SS/T3SS_dom"/>
</dbReference>
<dbReference type="Proteomes" id="UP001075461">
    <property type="component" value="Unassembled WGS sequence"/>
</dbReference>
<keyword evidence="3" id="KW-0472">Membrane</keyword>
<dbReference type="GO" id="GO:0015627">
    <property type="term" value="C:type II protein secretion system complex"/>
    <property type="evidence" value="ECO:0007669"/>
    <property type="project" value="TreeGrafter"/>
</dbReference>
<dbReference type="EMBL" id="JAPXGP010000001">
    <property type="protein sequence ID" value="MCZ6161042.1"/>
    <property type="molecule type" value="Genomic_DNA"/>
</dbReference>
<organism evidence="6 7">
    <name type="scientific">Campylobacter ureolyticus</name>
    <dbReference type="NCBI Taxonomy" id="827"/>
    <lineage>
        <taxon>Bacteria</taxon>
        <taxon>Pseudomonadati</taxon>
        <taxon>Campylobacterota</taxon>
        <taxon>Epsilonproteobacteria</taxon>
        <taxon>Campylobacterales</taxon>
        <taxon>Campylobacteraceae</taxon>
        <taxon>Campylobacter</taxon>
    </lineage>
</organism>
<dbReference type="Pfam" id="PF00263">
    <property type="entry name" value="Secretin"/>
    <property type="match status" value="1"/>
</dbReference>
<dbReference type="GO" id="GO:0009306">
    <property type="term" value="P:protein secretion"/>
    <property type="evidence" value="ECO:0007669"/>
    <property type="project" value="InterPro"/>
</dbReference>
<comment type="caution">
    <text evidence="6">The sequence shown here is derived from an EMBL/GenBank/DDBJ whole genome shotgun (WGS) entry which is preliminary data.</text>
</comment>
<comment type="subcellular location">
    <subcellularLocation>
        <location evidence="1">Membrane</location>
    </subcellularLocation>
</comment>
<dbReference type="InterPro" id="IPR050810">
    <property type="entry name" value="Bact_Secretion_Sys_Channel"/>
</dbReference>
<feature type="domain" description="Type II/III secretion system secretin-like" evidence="5">
    <location>
        <begin position="252"/>
        <end position="408"/>
    </location>
</feature>
<evidence type="ECO:0000256" key="1">
    <source>
        <dbReference type="ARBA" id="ARBA00004370"/>
    </source>
</evidence>
<dbReference type="PANTHER" id="PTHR30332:SF24">
    <property type="entry name" value="SECRETIN GSPD-RELATED"/>
    <property type="match status" value="1"/>
</dbReference>
<reference evidence="6" key="1">
    <citation type="submission" date="2022-12" db="EMBL/GenBank/DDBJ databases">
        <title>Species Delineation and Comparative Genomics within the Campylobacter ureolyticus Complex.</title>
        <authorList>
            <person name="Maki J."/>
            <person name="Howard M."/>
            <person name="Connelly S."/>
            <person name="Hardy D.J."/>
            <person name="Cameron A."/>
        </authorList>
    </citation>
    <scope>NUCLEOTIDE SEQUENCE</scope>
    <source>
        <strain evidence="6">URMC_786</strain>
    </source>
</reference>
<dbReference type="RefSeq" id="WP_269479532.1">
    <property type="nucleotide sequence ID" value="NZ_JAPXGP010000001.1"/>
</dbReference>
<evidence type="ECO:0000256" key="2">
    <source>
        <dbReference type="ARBA" id="ARBA00022729"/>
    </source>
</evidence>
<comment type="similarity">
    <text evidence="4">Belongs to the bacterial secretin family.</text>
</comment>
<evidence type="ECO:0000313" key="7">
    <source>
        <dbReference type="Proteomes" id="UP001075461"/>
    </source>
</evidence>
<protein>
    <submittedName>
        <fullName evidence="6">Type II and III secretion system protein</fullName>
    </submittedName>
</protein>
<dbReference type="GO" id="GO:0016020">
    <property type="term" value="C:membrane"/>
    <property type="evidence" value="ECO:0007669"/>
    <property type="project" value="UniProtKB-SubCell"/>
</dbReference>
<evidence type="ECO:0000259" key="5">
    <source>
        <dbReference type="Pfam" id="PF00263"/>
    </source>
</evidence>